<dbReference type="Gene3D" id="3.40.470.10">
    <property type="entry name" value="Uracil-DNA glycosylase-like domain"/>
    <property type="match status" value="1"/>
</dbReference>
<dbReference type="CDD" id="cd10033">
    <property type="entry name" value="UDG_like"/>
    <property type="match status" value="1"/>
</dbReference>
<feature type="domain" description="Uracil-DNA glycosylase-like" evidence="1">
    <location>
        <begin position="25"/>
        <end position="178"/>
    </location>
</feature>
<dbReference type="SMART" id="SM00986">
    <property type="entry name" value="UDG"/>
    <property type="match status" value="1"/>
</dbReference>
<dbReference type="Pfam" id="PF03167">
    <property type="entry name" value="UDG"/>
    <property type="match status" value="1"/>
</dbReference>
<sequence>MLDDIRAEMMADPSNAWARDLGYAPLYIADARARVLIISQAPGRLAQETGVPWNDPSGRLLRSWLGLTDAEFYDPANVAIVPMDAYFPGKAASGDLPPRRGFADRWHPPILEQLTEVRLTILIGAYAQRHYLGPGTLTENVRNAPSHLPYFPIVHPSPLARGWRSKNPWFDEVTVPLLSAEVAAALSATTAD</sequence>
<evidence type="ECO:0000259" key="1">
    <source>
        <dbReference type="SMART" id="SM00986"/>
    </source>
</evidence>
<dbReference type="InterPro" id="IPR036895">
    <property type="entry name" value="Uracil-DNA_glycosylase-like_sf"/>
</dbReference>
<dbReference type="InterPro" id="IPR047124">
    <property type="entry name" value="HI_0220.2"/>
</dbReference>
<comment type="caution">
    <text evidence="2">The sequence shown here is derived from an EMBL/GenBank/DDBJ whole genome shotgun (WGS) entry which is preliminary data.</text>
</comment>
<dbReference type="EMBL" id="JACCBI010000001">
    <property type="protein sequence ID" value="NYD66333.1"/>
    <property type="molecule type" value="Genomic_DNA"/>
</dbReference>
<accession>A0A852SCS3</accession>
<dbReference type="SUPFAM" id="SSF52141">
    <property type="entry name" value="Uracil-DNA glycosylase-like"/>
    <property type="match status" value="1"/>
</dbReference>
<dbReference type="AlphaFoldDB" id="A0A852SCS3"/>
<dbReference type="SMART" id="SM00987">
    <property type="entry name" value="UreE_C"/>
    <property type="match status" value="1"/>
</dbReference>
<gene>
    <name evidence="2" type="ORF">BJ972_000852</name>
</gene>
<evidence type="ECO:0000313" key="3">
    <source>
        <dbReference type="Proteomes" id="UP000581087"/>
    </source>
</evidence>
<reference evidence="2 3" key="1">
    <citation type="submission" date="2020-07" db="EMBL/GenBank/DDBJ databases">
        <title>Sequencing the genomes of 1000 actinobacteria strains.</title>
        <authorList>
            <person name="Klenk H.-P."/>
        </authorList>
    </citation>
    <scope>NUCLEOTIDE SEQUENCE [LARGE SCALE GENOMIC DNA]</scope>
    <source>
        <strain evidence="2 3">DSM 23870</strain>
    </source>
</reference>
<dbReference type="PANTHER" id="PTHR42160">
    <property type="entry name" value="URACIL-DNA GLYCOSYLASE SUPERFAMILY PROTEIN"/>
    <property type="match status" value="1"/>
</dbReference>
<protein>
    <submittedName>
        <fullName evidence="2">Uracil-DNA glycosylase</fullName>
    </submittedName>
</protein>
<evidence type="ECO:0000313" key="2">
    <source>
        <dbReference type="EMBL" id="NYD66333.1"/>
    </source>
</evidence>
<proteinExistence type="predicted"/>
<organism evidence="2 3">
    <name type="scientific">Agromyces atrinae</name>
    <dbReference type="NCBI Taxonomy" id="592376"/>
    <lineage>
        <taxon>Bacteria</taxon>
        <taxon>Bacillati</taxon>
        <taxon>Actinomycetota</taxon>
        <taxon>Actinomycetes</taxon>
        <taxon>Micrococcales</taxon>
        <taxon>Microbacteriaceae</taxon>
        <taxon>Agromyces</taxon>
    </lineage>
</organism>
<dbReference type="Proteomes" id="UP000581087">
    <property type="component" value="Unassembled WGS sequence"/>
</dbReference>
<dbReference type="PANTHER" id="PTHR42160:SF1">
    <property type="entry name" value="URACIL-DNA GLYCOSYLASE SUPERFAMILY PROTEIN"/>
    <property type="match status" value="1"/>
</dbReference>
<dbReference type="InterPro" id="IPR005122">
    <property type="entry name" value="Uracil-DNA_glycosylase-like"/>
</dbReference>
<name>A0A852SCS3_9MICO</name>